<dbReference type="Proteomes" id="UP000265560">
    <property type="component" value="Chromosome"/>
</dbReference>
<keyword evidence="2" id="KW-1185">Reference proteome</keyword>
<organism evidence="1 2">
    <name type="scientific">Pseudomonas cavernae</name>
    <dbReference type="NCBI Taxonomy" id="2320867"/>
    <lineage>
        <taxon>Bacteria</taxon>
        <taxon>Pseudomonadati</taxon>
        <taxon>Pseudomonadota</taxon>
        <taxon>Gammaproteobacteria</taxon>
        <taxon>Pseudomonadales</taxon>
        <taxon>Pseudomonadaceae</taxon>
        <taxon>Pseudomonas</taxon>
    </lineage>
</organism>
<dbReference type="Pfam" id="PF10604">
    <property type="entry name" value="Polyketide_cyc2"/>
    <property type="match status" value="1"/>
</dbReference>
<protein>
    <submittedName>
        <fullName evidence="1">Polyketide cyclase</fullName>
    </submittedName>
</protein>
<dbReference type="InterPro" id="IPR019587">
    <property type="entry name" value="Polyketide_cyclase/dehydratase"/>
</dbReference>
<dbReference type="EMBL" id="CP032419">
    <property type="protein sequence ID" value="AYC34814.1"/>
    <property type="molecule type" value="Genomic_DNA"/>
</dbReference>
<dbReference type="CDD" id="cd07818">
    <property type="entry name" value="SRPBCC_1"/>
    <property type="match status" value="1"/>
</dbReference>
<name>A0A385Z7N3_9PSED</name>
<gene>
    <name evidence="1" type="ORF">D3880_21630</name>
</gene>
<dbReference type="Gene3D" id="3.30.530.20">
    <property type="match status" value="1"/>
</dbReference>
<dbReference type="KEGG" id="pcav:D3880_21630"/>
<dbReference type="OrthoDB" id="9807923at2"/>
<reference evidence="2" key="1">
    <citation type="submission" date="2018-09" db="EMBL/GenBank/DDBJ databases">
        <authorList>
            <person name="Zhu H."/>
        </authorList>
    </citation>
    <scope>NUCLEOTIDE SEQUENCE [LARGE SCALE GENOMIC DNA]</scope>
    <source>
        <strain evidence="2">K2W31S-8</strain>
    </source>
</reference>
<accession>A0A385Z7N3</accession>
<dbReference type="InterPro" id="IPR023393">
    <property type="entry name" value="START-like_dom_sf"/>
</dbReference>
<dbReference type="RefSeq" id="WP_119895465.1">
    <property type="nucleotide sequence ID" value="NZ_CP032419.1"/>
</dbReference>
<evidence type="ECO:0000313" key="2">
    <source>
        <dbReference type="Proteomes" id="UP000265560"/>
    </source>
</evidence>
<dbReference type="SUPFAM" id="SSF55961">
    <property type="entry name" value="Bet v1-like"/>
    <property type="match status" value="1"/>
</dbReference>
<evidence type="ECO:0000313" key="1">
    <source>
        <dbReference type="EMBL" id="AYC34814.1"/>
    </source>
</evidence>
<proteinExistence type="predicted"/>
<sequence>MATLLIVMVLVLVGLALWIARRPDHFHVERSALIPAPPEAVFAQINDFHHWHQWSPFARDPDMRVEYLGSASGEGALYRWAGNKEVGEGSATIVESRPGQLVRMQLEFLKPFRASSVATFQLRPEGAGTRVVWGLDGRNNFIAKAMGLLFDPDKMCGGAFEQGLEQLRARVTAAPEGVQIARM</sequence>
<dbReference type="AlphaFoldDB" id="A0A385Z7N3"/>